<dbReference type="Proteomes" id="UP000246004">
    <property type="component" value="Unassembled WGS sequence"/>
</dbReference>
<dbReference type="AlphaFoldDB" id="A0A2A2HBM7"/>
<evidence type="ECO:0000313" key="10">
    <source>
        <dbReference type="Proteomes" id="UP000217528"/>
    </source>
</evidence>
<reference evidence="9 11" key="1">
    <citation type="submission" date="2016-04" db="EMBL/GenBank/DDBJ databases">
        <title>Genome sequence of Methanosphaera cuniculi DSM 4103.</title>
        <authorList>
            <person name="Poehlein A."/>
            <person name="Seedorf H."/>
            <person name="Daniel R."/>
        </authorList>
    </citation>
    <scope>NUCLEOTIDE SEQUENCE [LARGE SCALE GENOMIC DNA]</scope>
    <source>
        <strain evidence="9 11">DSM 4103</strain>
    </source>
</reference>
<comment type="caution">
    <text evidence="8">The sequence shown here is derived from an EMBL/GenBank/DDBJ whole genome shotgun (WGS) entry which is preliminary data.</text>
</comment>
<feature type="transmembrane region" description="Helical" evidence="6">
    <location>
        <begin position="71"/>
        <end position="87"/>
    </location>
</feature>
<evidence type="ECO:0000259" key="7">
    <source>
        <dbReference type="Pfam" id="PF00482"/>
    </source>
</evidence>
<evidence type="ECO:0000313" key="8">
    <source>
        <dbReference type="EMBL" id="PAV06720.1"/>
    </source>
</evidence>
<dbReference type="Proteomes" id="UP000217528">
    <property type="component" value="Unassembled WGS sequence"/>
</dbReference>
<evidence type="ECO:0000313" key="9">
    <source>
        <dbReference type="EMBL" id="PWL07529.1"/>
    </source>
</evidence>
<evidence type="ECO:0000256" key="6">
    <source>
        <dbReference type="SAM" id="Phobius"/>
    </source>
</evidence>
<evidence type="ECO:0000256" key="3">
    <source>
        <dbReference type="ARBA" id="ARBA00022692"/>
    </source>
</evidence>
<dbReference type="InterPro" id="IPR056569">
    <property type="entry name" value="ArlJ-like"/>
</dbReference>
<keyword evidence="2" id="KW-1003">Cell membrane</keyword>
<gene>
    <name evidence="8" type="ORF">ASJ82_06095</name>
    <name evidence="9" type="ORF">MSCUN_16110</name>
</gene>
<reference evidence="8 10" key="2">
    <citation type="journal article" date="2017" name="BMC Genomics">
        <title>Genomic analysis of methanogenic archaea reveals a shift towards energy conservation.</title>
        <authorList>
            <person name="Gilmore S.P."/>
            <person name="Henske J.K."/>
            <person name="Sexton J.A."/>
            <person name="Solomon K.V."/>
            <person name="Seppala S."/>
            <person name="Yoo J.I."/>
            <person name="Huyett L.M."/>
            <person name="Pressman A."/>
            <person name="Cogan J.Z."/>
            <person name="Kivenson V."/>
            <person name="Peng X."/>
            <person name="Tan Y."/>
            <person name="Valentine D.L."/>
            <person name="O'Malley M.A."/>
        </authorList>
    </citation>
    <scope>NUCLEOTIDE SEQUENCE [LARGE SCALE GENOMIC DNA]</scope>
    <source>
        <strain evidence="8 10">1R-7</strain>
    </source>
</reference>
<dbReference type="Pfam" id="PF00482">
    <property type="entry name" value="T2SSF"/>
    <property type="match status" value="1"/>
</dbReference>
<evidence type="ECO:0000313" key="11">
    <source>
        <dbReference type="Proteomes" id="UP000246004"/>
    </source>
</evidence>
<dbReference type="InterPro" id="IPR042094">
    <property type="entry name" value="T2SS_GspF_sf"/>
</dbReference>
<accession>A0A2A2HBM7</accession>
<keyword evidence="10" id="KW-1185">Reference proteome</keyword>
<keyword evidence="3 6" id="KW-0812">Transmembrane</keyword>
<keyword evidence="9" id="KW-0969">Cilium</keyword>
<organism evidence="8 10">
    <name type="scientific">Methanosphaera cuniculi</name>
    <dbReference type="NCBI Taxonomy" id="1077256"/>
    <lineage>
        <taxon>Archaea</taxon>
        <taxon>Methanobacteriati</taxon>
        <taxon>Methanobacteriota</taxon>
        <taxon>Methanomada group</taxon>
        <taxon>Methanobacteria</taxon>
        <taxon>Methanobacteriales</taxon>
        <taxon>Methanobacteriaceae</taxon>
        <taxon>Methanosphaera</taxon>
    </lineage>
</organism>
<keyword evidence="4 6" id="KW-1133">Transmembrane helix</keyword>
<dbReference type="PANTHER" id="PTHR35402">
    <property type="entry name" value="INTEGRAL MEMBRANE PROTEIN-RELATED"/>
    <property type="match status" value="1"/>
</dbReference>
<dbReference type="RefSeq" id="WP_095609151.1">
    <property type="nucleotide sequence ID" value="NZ_LMVN01000026.1"/>
</dbReference>
<proteinExistence type="predicted"/>
<feature type="domain" description="Type II secretion system protein GspF" evidence="7">
    <location>
        <begin position="106"/>
        <end position="232"/>
    </location>
</feature>
<dbReference type="Gene3D" id="1.20.81.30">
    <property type="entry name" value="Type II secretion system (T2SS), domain F"/>
    <property type="match status" value="1"/>
</dbReference>
<dbReference type="InterPro" id="IPR018076">
    <property type="entry name" value="T2SS_GspF_dom"/>
</dbReference>
<keyword evidence="9" id="KW-0282">Flagellum</keyword>
<comment type="subcellular location">
    <subcellularLocation>
        <location evidence="1">Cell membrane</location>
        <topology evidence="1">Multi-pass membrane protein</topology>
    </subcellularLocation>
</comment>
<protein>
    <submittedName>
        <fullName evidence="9">Flagellar assembly protein J</fullName>
    </submittedName>
</protein>
<evidence type="ECO:0000256" key="4">
    <source>
        <dbReference type="ARBA" id="ARBA00022989"/>
    </source>
</evidence>
<dbReference type="OrthoDB" id="12374at2157"/>
<dbReference type="EMBL" id="LWMS01000048">
    <property type="protein sequence ID" value="PWL07529.1"/>
    <property type="molecule type" value="Genomic_DNA"/>
</dbReference>
<evidence type="ECO:0000256" key="5">
    <source>
        <dbReference type="ARBA" id="ARBA00023136"/>
    </source>
</evidence>
<keyword evidence="9" id="KW-0966">Cell projection</keyword>
<evidence type="ECO:0000256" key="2">
    <source>
        <dbReference type="ARBA" id="ARBA00022475"/>
    </source>
</evidence>
<dbReference type="GO" id="GO:0005886">
    <property type="term" value="C:plasma membrane"/>
    <property type="evidence" value="ECO:0007669"/>
    <property type="project" value="UniProtKB-SubCell"/>
</dbReference>
<feature type="transmembrane region" description="Helical" evidence="6">
    <location>
        <begin position="248"/>
        <end position="268"/>
    </location>
</feature>
<name>A0A2A2HBM7_9EURY</name>
<feature type="transmembrane region" description="Helical" evidence="6">
    <location>
        <begin position="215"/>
        <end position="236"/>
    </location>
</feature>
<dbReference type="EMBL" id="LMVN01000026">
    <property type="protein sequence ID" value="PAV06720.1"/>
    <property type="molecule type" value="Genomic_DNA"/>
</dbReference>
<dbReference type="PANTHER" id="PTHR35402:SF2">
    <property type="entry name" value="FLAGELLA ACCESSORY PROTEIN J"/>
    <property type="match status" value="1"/>
</dbReference>
<sequence>MKQLLIKIGKITLKHKKTTITLNKKEIPSVDNKITDELIKTHENKINIRKILLPLLIIPLILLIIQPQIGIEILIIIALLIFVKYKMPEIKQQKRQKNILKVLPFALREMSTQLKAGIGLFDALQSIVESNYGELSEEFKITLNEIQYSTNYIDAFNNLSKRVNSQIFDNVINQITRTLTNGGNLADILNTIANEHTRNMKIKYKEYSEKLNSVMLMYMFIAVLIPIILFIMIIAATTVMGPIIQGELVVLLYLIFFPLIIILIIIFIKNMEPTI</sequence>
<evidence type="ECO:0000256" key="1">
    <source>
        <dbReference type="ARBA" id="ARBA00004651"/>
    </source>
</evidence>
<keyword evidence="5 6" id="KW-0472">Membrane</keyword>